<feature type="transmembrane region" description="Helical" evidence="5">
    <location>
        <begin position="355"/>
        <end position="373"/>
    </location>
</feature>
<feature type="transmembrane region" description="Helical" evidence="5">
    <location>
        <begin position="380"/>
        <end position="399"/>
    </location>
</feature>
<keyword evidence="2 5" id="KW-0812">Transmembrane</keyword>
<feature type="transmembrane region" description="Helical" evidence="5">
    <location>
        <begin position="185"/>
        <end position="205"/>
    </location>
</feature>
<dbReference type="Proteomes" id="UP001194746">
    <property type="component" value="Unassembled WGS sequence"/>
</dbReference>
<dbReference type="PANTHER" id="PTHR23501">
    <property type="entry name" value="MAJOR FACILITATOR SUPERFAMILY"/>
    <property type="match status" value="1"/>
</dbReference>
<dbReference type="EMBL" id="VCAU01000009">
    <property type="protein sequence ID" value="KAF9893068.1"/>
    <property type="molecule type" value="Genomic_DNA"/>
</dbReference>
<dbReference type="PROSITE" id="PS50850">
    <property type="entry name" value="MFS"/>
    <property type="match status" value="1"/>
</dbReference>
<gene>
    <name evidence="7" type="ORF">FE257_012479</name>
</gene>
<dbReference type="GO" id="GO:0022857">
    <property type="term" value="F:transmembrane transporter activity"/>
    <property type="evidence" value="ECO:0007669"/>
    <property type="project" value="InterPro"/>
</dbReference>
<proteinExistence type="predicted"/>
<comment type="caution">
    <text evidence="7">The sequence shown here is derived from an EMBL/GenBank/DDBJ whole genome shotgun (WGS) entry which is preliminary data.</text>
</comment>
<organism evidence="7 8">
    <name type="scientific">Aspergillus nanangensis</name>
    <dbReference type="NCBI Taxonomy" id="2582783"/>
    <lineage>
        <taxon>Eukaryota</taxon>
        <taxon>Fungi</taxon>
        <taxon>Dikarya</taxon>
        <taxon>Ascomycota</taxon>
        <taxon>Pezizomycotina</taxon>
        <taxon>Eurotiomycetes</taxon>
        <taxon>Eurotiomycetidae</taxon>
        <taxon>Eurotiales</taxon>
        <taxon>Aspergillaceae</taxon>
        <taxon>Aspergillus</taxon>
        <taxon>Aspergillus subgen. Circumdati</taxon>
    </lineage>
</organism>
<feature type="transmembrane region" description="Helical" evidence="5">
    <location>
        <begin position="127"/>
        <end position="147"/>
    </location>
</feature>
<evidence type="ECO:0000313" key="7">
    <source>
        <dbReference type="EMBL" id="KAF9893068.1"/>
    </source>
</evidence>
<keyword evidence="4 5" id="KW-0472">Membrane</keyword>
<accession>A0AAD4GYX0</accession>
<dbReference type="PANTHER" id="PTHR23501:SF43">
    <property type="entry name" value="MULTIDRUG TRANSPORTER, PUTATIVE (AFU_ORTHOLOGUE AFUA_6G03040)-RELATED"/>
    <property type="match status" value="1"/>
</dbReference>
<dbReference type="AlphaFoldDB" id="A0AAD4GYX0"/>
<name>A0AAD4GYX0_ASPNN</name>
<dbReference type="Pfam" id="PF07690">
    <property type="entry name" value="MFS_1"/>
    <property type="match status" value="1"/>
</dbReference>
<protein>
    <recommendedName>
        <fullName evidence="6">Major facilitator superfamily (MFS) profile domain-containing protein</fullName>
    </recommendedName>
</protein>
<evidence type="ECO:0000256" key="4">
    <source>
        <dbReference type="ARBA" id="ARBA00023136"/>
    </source>
</evidence>
<evidence type="ECO:0000259" key="6">
    <source>
        <dbReference type="PROSITE" id="PS50850"/>
    </source>
</evidence>
<feature type="transmembrane region" description="Helical" evidence="5">
    <location>
        <begin position="159"/>
        <end position="178"/>
    </location>
</feature>
<dbReference type="GO" id="GO:0005886">
    <property type="term" value="C:plasma membrane"/>
    <property type="evidence" value="ECO:0007669"/>
    <property type="project" value="TreeGrafter"/>
</dbReference>
<comment type="subcellular location">
    <subcellularLocation>
        <location evidence="1">Membrane</location>
        <topology evidence="1">Multi-pass membrane protein</topology>
    </subcellularLocation>
</comment>
<feature type="transmembrane region" description="Helical" evidence="5">
    <location>
        <begin position="516"/>
        <end position="536"/>
    </location>
</feature>
<evidence type="ECO:0000256" key="3">
    <source>
        <dbReference type="ARBA" id="ARBA00022989"/>
    </source>
</evidence>
<dbReference type="InterPro" id="IPR011701">
    <property type="entry name" value="MFS"/>
</dbReference>
<feature type="transmembrane region" description="Helical" evidence="5">
    <location>
        <begin position="454"/>
        <end position="472"/>
    </location>
</feature>
<feature type="transmembrane region" description="Helical" evidence="5">
    <location>
        <begin position="92"/>
        <end position="115"/>
    </location>
</feature>
<dbReference type="PRINTS" id="PR01036">
    <property type="entry name" value="TCRTETB"/>
</dbReference>
<evidence type="ECO:0000256" key="1">
    <source>
        <dbReference type="ARBA" id="ARBA00004141"/>
    </source>
</evidence>
<evidence type="ECO:0000256" key="2">
    <source>
        <dbReference type="ARBA" id="ARBA00022692"/>
    </source>
</evidence>
<evidence type="ECO:0000256" key="5">
    <source>
        <dbReference type="SAM" id="Phobius"/>
    </source>
</evidence>
<feature type="transmembrane region" description="Helical" evidence="5">
    <location>
        <begin position="270"/>
        <end position="289"/>
    </location>
</feature>
<feature type="transmembrane region" description="Helical" evidence="5">
    <location>
        <begin position="29"/>
        <end position="57"/>
    </location>
</feature>
<dbReference type="InterPro" id="IPR020846">
    <property type="entry name" value="MFS_dom"/>
</dbReference>
<reference evidence="7" key="2">
    <citation type="submission" date="2020-02" db="EMBL/GenBank/DDBJ databases">
        <authorList>
            <person name="Gilchrist C.L.M."/>
            <person name="Chooi Y.-H."/>
        </authorList>
    </citation>
    <scope>NUCLEOTIDE SEQUENCE</scope>
    <source>
        <strain evidence="7">MST-FP2251</strain>
    </source>
</reference>
<keyword evidence="3 5" id="KW-1133">Transmembrane helix</keyword>
<feature type="domain" description="Major facilitator superfamily (MFS) profile" evidence="6">
    <location>
        <begin position="32"/>
        <end position="540"/>
    </location>
</feature>
<dbReference type="Gene3D" id="1.20.1720.10">
    <property type="entry name" value="Multidrug resistance protein D"/>
    <property type="match status" value="1"/>
</dbReference>
<dbReference type="InterPro" id="IPR036259">
    <property type="entry name" value="MFS_trans_sf"/>
</dbReference>
<keyword evidence="8" id="KW-1185">Reference proteome</keyword>
<dbReference type="SUPFAM" id="SSF103473">
    <property type="entry name" value="MFS general substrate transporter"/>
    <property type="match status" value="1"/>
</dbReference>
<feature type="transmembrane region" description="Helical" evidence="5">
    <location>
        <begin position="241"/>
        <end position="258"/>
    </location>
</feature>
<feature type="transmembrane region" description="Helical" evidence="5">
    <location>
        <begin position="69"/>
        <end position="86"/>
    </location>
</feature>
<feature type="transmembrane region" description="Helical" evidence="5">
    <location>
        <begin position="411"/>
        <end position="433"/>
    </location>
</feature>
<reference evidence="7" key="1">
    <citation type="journal article" date="2019" name="Beilstein J. Org. Chem.">
        <title>Nanangenines: drimane sesquiterpenoids as the dominant metabolite cohort of a novel Australian fungus, Aspergillus nanangensis.</title>
        <authorList>
            <person name="Lacey H.J."/>
            <person name="Gilchrist C.L.M."/>
            <person name="Crombie A."/>
            <person name="Kalaitzis J.A."/>
            <person name="Vuong D."/>
            <person name="Rutledge P.J."/>
            <person name="Turner P."/>
            <person name="Pitt J.I."/>
            <person name="Lacey E."/>
            <person name="Chooi Y.H."/>
            <person name="Piggott A.M."/>
        </authorList>
    </citation>
    <scope>NUCLEOTIDE SEQUENCE</scope>
    <source>
        <strain evidence="7">MST-FP2251</strain>
    </source>
</reference>
<sequence>MGSGQEESENVEVESQSPNWGSALSGTRLWLGGCGCGLSLFLTALESTIVSTTLVAITNDFGGFGQSSWIITAYLLTYAGFLLIWSKASDIWGIKPCLLTSIILFTAFSGGCGAAQTLSQLIICRAFQGMGGAGIYSLTLFSFIRMVSKEHYSTASSSAGAIFSLGLVLGPLMGGAIAEHGNWRWVFLCNVPSGAASWCLIWFFIPTGFPNYPSEGAASQSTAFYDQAWTKARSFLRRVDIIGVIILLTASSFAIAALQEGNYGHSWKSGLVISLLVISGICWILFPLWERFLSRSSLTFEPVLPWRLMFNRTFLGGAFRGSFTSGSAVTVCVVQIPQRFQIVYGSSPLGAGVKLLAFAVSNPLGIMLCAVMSGKTRIPFVYIELFGIILQSVGLFLVSEIAPDTHLWPGQFGYLVLAGLGTGLAMAAFYMMVPIAVALEDQAVAMGTTLQLRMLGGAIGVAACTTIPHSYLQNHLLGVIPPENIQAVVESSLALKSLPHGMQVETREIFAAAYNLQMKLAGAFSLAQIIGVVLAWKRTNVRVTKE</sequence>
<evidence type="ECO:0000313" key="8">
    <source>
        <dbReference type="Proteomes" id="UP001194746"/>
    </source>
</evidence>